<dbReference type="STRING" id="1302272.FC96_GL000525"/>
<evidence type="ECO:0000256" key="3">
    <source>
        <dbReference type="ARBA" id="ARBA00022448"/>
    </source>
</evidence>
<dbReference type="AlphaFoldDB" id="A0A0R1HWT4"/>
<comment type="caution">
    <text evidence="9">The sequence shown here is derived from an EMBL/GenBank/DDBJ whole genome shotgun (WGS) entry which is preliminary data.</text>
</comment>
<dbReference type="PANTHER" id="PTHR43829">
    <property type="entry name" value="AQUAPORIN OR AQUAGLYCEROPORIN RELATED"/>
    <property type="match status" value="1"/>
</dbReference>
<feature type="transmembrane region" description="Helical" evidence="8">
    <location>
        <begin position="213"/>
        <end position="235"/>
    </location>
</feature>
<reference evidence="9 10" key="1">
    <citation type="journal article" date="2015" name="Genome Announc.">
        <title>Expanding the biotechnology potential of lactobacilli through comparative genomics of 213 strains and associated genera.</title>
        <authorList>
            <person name="Sun Z."/>
            <person name="Harris H.M."/>
            <person name="McCann A."/>
            <person name="Guo C."/>
            <person name="Argimon S."/>
            <person name="Zhang W."/>
            <person name="Yang X."/>
            <person name="Jeffery I.B."/>
            <person name="Cooney J.C."/>
            <person name="Kagawa T.F."/>
            <person name="Liu W."/>
            <person name="Song Y."/>
            <person name="Salvetti E."/>
            <person name="Wrobel A."/>
            <person name="Rasinkangas P."/>
            <person name="Parkhill J."/>
            <person name="Rea M.C."/>
            <person name="O'Sullivan O."/>
            <person name="Ritari J."/>
            <person name="Douillard F.P."/>
            <person name="Paul Ross R."/>
            <person name="Yang R."/>
            <person name="Briner A.E."/>
            <person name="Felis G.E."/>
            <person name="de Vos W.M."/>
            <person name="Barrangou R."/>
            <person name="Klaenhammer T.R."/>
            <person name="Caufield P.W."/>
            <person name="Cui Y."/>
            <person name="Zhang H."/>
            <person name="O'Toole P.W."/>
        </authorList>
    </citation>
    <scope>NUCLEOTIDE SEQUENCE [LARGE SCALE GENOMIC DNA]</scope>
    <source>
        <strain evidence="9 10">JCM 15530</strain>
    </source>
</reference>
<comment type="subcellular location">
    <subcellularLocation>
        <location evidence="1">Membrane</location>
        <topology evidence="1">Multi-pass membrane protein</topology>
    </subcellularLocation>
</comment>
<evidence type="ECO:0008006" key="11">
    <source>
        <dbReference type="Google" id="ProtNLM"/>
    </source>
</evidence>
<keyword evidence="3 7" id="KW-0813">Transport</keyword>
<evidence type="ECO:0000256" key="1">
    <source>
        <dbReference type="ARBA" id="ARBA00004141"/>
    </source>
</evidence>
<dbReference type="InterPro" id="IPR023271">
    <property type="entry name" value="Aquaporin-like"/>
</dbReference>
<evidence type="ECO:0000313" key="9">
    <source>
        <dbReference type="EMBL" id="KRK47255.1"/>
    </source>
</evidence>
<feature type="transmembrane region" description="Helical" evidence="8">
    <location>
        <begin position="165"/>
        <end position="186"/>
    </location>
</feature>
<dbReference type="NCBIfam" id="TIGR00861">
    <property type="entry name" value="MIP"/>
    <property type="match status" value="1"/>
</dbReference>
<sequence>MMNGFIGEFFGTMILILLGAGTGASINLKKAYAKGSDWTYVTISWGLAVTMGVYVAGLLGSDGHLNPAVTIGFALAGLFKWSLVGPYLAGQFLGAFVGAALVIIQFYPHFKETTTEEDGNQVGIFATAPAIKSAFANFLSEVIATFAFIFILLNLGDFTQGLKPLIVGFLITAIGMALGSTTGFALNPARDWGPRLAYTILPVPNRGNTHWEYAWVPMVGPIVGGAIACFLEVSLV</sequence>
<evidence type="ECO:0000256" key="7">
    <source>
        <dbReference type="RuleBase" id="RU000477"/>
    </source>
</evidence>
<dbReference type="EMBL" id="AZCX01000010">
    <property type="protein sequence ID" value="KRK47255.1"/>
    <property type="molecule type" value="Genomic_DNA"/>
</dbReference>
<keyword evidence="6 8" id="KW-0472">Membrane</keyword>
<name>A0A0R1HWT4_9LACO</name>
<evidence type="ECO:0000256" key="5">
    <source>
        <dbReference type="ARBA" id="ARBA00022989"/>
    </source>
</evidence>
<dbReference type="SUPFAM" id="SSF81338">
    <property type="entry name" value="Aquaporin-like"/>
    <property type="match status" value="1"/>
</dbReference>
<evidence type="ECO:0000313" key="10">
    <source>
        <dbReference type="Proteomes" id="UP000050911"/>
    </source>
</evidence>
<feature type="transmembrane region" description="Helical" evidence="8">
    <location>
        <begin position="6"/>
        <end position="26"/>
    </location>
</feature>
<dbReference type="InterPro" id="IPR050363">
    <property type="entry name" value="MIP/Aquaporin"/>
</dbReference>
<dbReference type="InterPro" id="IPR022357">
    <property type="entry name" value="MIP_CS"/>
</dbReference>
<dbReference type="PROSITE" id="PS00221">
    <property type="entry name" value="MIP"/>
    <property type="match status" value="1"/>
</dbReference>
<dbReference type="InterPro" id="IPR000425">
    <property type="entry name" value="MIP"/>
</dbReference>
<dbReference type="Pfam" id="PF00230">
    <property type="entry name" value="MIP"/>
    <property type="match status" value="1"/>
</dbReference>
<dbReference type="PRINTS" id="PR00783">
    <property type="entry name" value="MINTRINSICP"/>
</dbReference>
<comment type="similarity">
    <text evidence="2 7">Belongs to the MIP/aquaporin (TC 1.A.8) family.</text>
</comment>
<dbReference type="PANTHER" id="PTHR43829:SF9">
    <property type="entry name" value="AQUAPORIN-9"/>
    <property type="match status" value="1"/>
</dbReference>
<dbReference type="Gene3D" id="1.20.1080.10">
    <property type="entry name" value="Glycerol uptake facilitator protein"/>
    <property type="match status" value="1"/>
</dbReference>
<dbReference type="GO" id="GO:0005886">
    <property type="term" value="C:plasma membrane"/>
    <property type="evidence" value="ECO:0007669"/>
    <property type="project" value="TreeGrafter"/>
</dbReference>
<keyword evidence="4 7" id="KW-0812">Transmembrane</keyword>
<organism evidence="9 10">
    <name type="scientific">Secundilactobacillus kimchicus JCM 15530</name>
    <dbReference type="NCBI Taxonomy" id="1302272"/>
    <lineage>
        <taxon>Bacteria</taxon>
        <taxon>Bacillati</taxon>
        <taxon>Bacillota</taxon>
        <taxon>Bacilli</taxon>
        <taxon>Lactobacillales</taxon>
        <taxon>Lactobacillaceae</taxon>
        <taxon>Secundilactobacillus</taxon>
    </lineage>
</organism>
<evidence type="ECO:0000256" key="8">
    <source>
        <dbReference type="SAM" id="Phobius"/>
    </source>
</evidence>
<feature type="transmembrane region" description="Helical" evidence="8">
    <location>
        <begin position="92"/>
        <end position="110"/>
    </location>
</feature>
<accession>A0A0R1HWT4</accession>
<keyword evidence="10" id="KW-1185">Reference proteome</keyword>
<evidence type="ECO:0000256" key="6">
    <source>
        <dbReference type="ARBA" id="ARBA00023136"/>
    </source>
</evidence>
<feature type="transmembrane region" description="Helical" evidence="8">
    <location>
        <begin position="38"/>
        <end position="59"/>
    </location>
</feature>
<feature type="transmembrane region" description="Helical" evidence="8">
    <location>
        <begin position="130"/>
        <end position="153"/>
    </location>
</feature>
<dbReference type="GO" id="GO:0015254">
    <property type="term" value="F:glycerol channel activity"/>
    <property type="evidence" value="ECO:0007669"/>
    <property type="project" value="TreeGrafter"/>
</dbReference>
<evidence type="ECO:0000256" key="2">
    <source>
        <dbReference type="ARBA" id="ARBA00006175"/>
    </source>
</evidence>
<dbReference type="Proteomes" id="UP000050911">
    <property type="component" value="Unassembled WGS sequence"/>
</dbReference>
<proteinExistence type="inferred from homology"/>
<evidence type="ECO:0000256" key="4">
    <source>
        <dbReference type="ARBA" id="ARBA00022692"/>
    </source>
</evidence>
<keyword evidence="5 8" id="KW-1133">Transmembrane helix</keyword>
<protein>
    <recommendedName>
        <fullName evidence="11">Glycerol uptake facilitator protein</fullName>
    </recommendedName>
</protein>
<gene>
    <name evidence="9" type="ORF">FC96_GL000525</name>
</gene>
<dbReference type="PATRIC" id="fig|1302272.5.peg.523"/>